<feature type="transmembrane region" description="Helical" evidence="6">
    <location>
        <begin position="520"/>
        <end position="537"/>
    </location>
</feature>
<keyword evidence="2 6" id="KW-0812">Transmembrane</keyword>
<name>A0A1M5TJL1_9BACT</name>
<organism evidence="8 9">
    <name type="scientific">Desulfofustis glycolicus DSM 9705</name>
    <dbReference type="NCBI Taxonomy" id="1121409"/>
    <lineage>
        <taxon>Bacteria</taxon>
        <taxon>Pseudomonadati</taxon>
        <taxon>Thermodesulfobacteriota</taxon>
        <taxon>Desulfobulbia</taxon>
        <taxon>Desulfobulbales</taxon>
        <taxon>Desulfocapsaceae</taxon>
        <taxon>Desulfofustis</taxon>
    </lineage>
</organism>
<dbReference type="InterPro" id="IPR036513">
    <property type="entry name" value="STAS_dom_sf"/>
</dbReference>
<evidence type="ECO:0000256" key="1">
    <source>
        <dbReference type="ARBA" id="ARBA00004141"/>
    </source>
</evidence>
<evidence type="ECO:0000256" key="2">
    <source>
        <dbReference type="ARBA" id="ARBA00022692"/>
    </source>
</evidence>
<dbReference type="InterPro" id="IPR011547">
    <property type="entry name" value="SLC26A/SulP_dom"/>
</dbReference>
<dbReference type="InterPro" id="IPR002645">
    <property type="entry name" value="STAS_dom"/>
</dbReference>
<keyword evidence="5" id="KW-0175">Coiled coil</keyword>
<sequence length="731" mass="79141">MIYKFLPFFEWFKDYSIGKFRVDLLAGITVALVLIPQSMAYAQLAGLPAYYGLYAAFLPPMIASLFGSSRQLATGPVAVVSLMSAASLEPLATAGSAEFIAYSIALALTVGLFQFLLGVLRLGLVVNFLSHPVVNGFTNAAAIIIATSQFSKFFGVYVDSAPHHYETMIRVTQAAIDYTHFPTLLFGVGAVAIMVTLRKINPRIPNVLIAVAVTTLISYFTGFNKDEYVDVSALQTPGVAEKVKEFNDAFAEVNRLGDERAKIGLQLEDVHAAEQERGGHGGESVESVELRSRIEIISIHLAEAKQHVEDARQELRSMKFTAAVGGGTFAFYNRGAAPVGVETVGKTWRLAVGNKQLDQDSLRMIGGGAIVGKIPEGLPTFTIPELNGKTFFKLLPMAVIISLLGFMEAIAIAKAMAAQTGQKLDPNQELIGQGLANMIGSIGSSYAVSGSFSRSAVNLQAGALTGISAVVTSLMVVITLLFFTPLLYHLPQAVLAAVIMMAVIGLLNVKGFVHAWKAQWYDGAISVITFAVTLYFAPHLDKGIMIGVALSMVIFLYKSMRPVVASLSMSEEKVLKSADYYRLKGCRHISVVRFDGALFFANASYLDEQVLKFRNDRPDLRYILLDARGVNDMDASGEEALAMMVKRVRSAGLGFAICGLKGQVIDVMDRTGLYDEIGKDNIYADSQTATADLVEKIHRGTDLPEGGCDNCPLTQYLPLEDQENIKKARLT</sequence>
<evidence type="ECO:0000256" key="5">
    <source>
        <dbReference type="SAM" id="Coils"/>
    </source>
</evidence>
<dbReference type="Proteomes" id="UP000184139">
    <property type="component" value="Unassembled WGS sequence"/>
</dbReference>
<evidence type="ECO:0000313" key="8">
    <source>
        <dbReference type="EMBL" id="SHH50962.1"/>
    </source>
</evidence>
<dbReference type="RefSeq" id="WP_073373498.1">
    <property type="nucleotide sequence ID" value="NZ_FQXS01000003.1"/>
</dbReference>
<feature type="domain" description="STAS" evidence="7">
    <location>
        <begin position="589"/>
        <end position="693"/>
    </location>
</feature>
<gene>
    <name evidence="8" type="ORF">SAMN02745124_00759</name>
</gene>
<feature type="transmembrane region" description="Helical" evidence="6">
    <location>
        <begin position="73"/>
        <end position="93"/>
    </location>
</feature>
<protein>
    <submittedName>
        <fullName evidence="8">Anti-anti-sigma factor</fullName>
    </submittedName>
</protein>
<keyword evidence="9" id="KW-1185">Reference proteome</keyword>
<evidence type="ECO:0000256" key="4">
    <source>
        <dbReference type="ARBA" id="ARBA00023136"/>
    </source>
</evidence>
<dbReference type="GO" id="GO:0055085">
    <property type="term" value="P:transmembrane transport"/>
    <property type="evidence" value="ECO:0007669"/>
    <property type="project" value="InterPro"/>
</dbReference>
<dbReference type="STRING" id="1121409.SAMN02745124_00759"/>
<feature type="transmembrane region" description="Helical" evidence="6">
    <location>
        <begin position="394"/>
        <end position="413"/>
    </location>
</feature>
<dbReference type="GO" id="GO:0016020">
    <property type="term" value="C:membrane"/>
    <property type="evidence" value="ECO:0007669"/>
    <property type="project" value="UniProtKB-SubCell"/>
</dbReference>
<feature type="transmembrane region" description="Helical" evidence="6">
    <location>
        <begin position="20"/>
        <end position="42"/>
    </location>
</feature>
<feature type="transmembrane region" description="Helical" evidence="6">
    <location>
        <begin position="136"/>
        <end position="158"/>
    </location>
</feature>
<feature type="coiled-coil region" evidence="5">
    <location>
        <begin position="294"/>
        <end position="321"/>
    </location>
</feature>
<evidence type="ECO:0000256" key="3">
    <source>
        <dbReference type="ARBA" id="ARBA00022989"/>
    </source>
</evidence>
<dbReference type="InterPro" id="IPR001902">
    <property type="entry name" value="SLC26A/SulP_fam"/>
</dbReference>
<dbReference type="EMBL" id="FQXS01000003">
    <property type="protein sequence ID" value="SHH50962.1"/>
    <property type="molecule type" value="Genomic_DNA"/>
</dbReference>
<feature type="transmembrane region" description="Helical" evidence="6">
    <location>
        <begin position="489"/>
        <end position="508"/>
    </location>
</feature>
<evidence type="ECO:0000259" key="7">
    <source>
        <dbReference type="PROSITE" id="PS50801"/>
    </source>
</evidence>
<feature type="transmembrane region" description="Helical" evidence="6">
    <location>
        <begin position="204"/>
        <end position="222"/>
    </location>
</feature>
<dbReference type="SUPFAM" id="SSF52091">
    <property type="entry name" value="SpoIIaa-like"/>
    <property type="match status" value="1"/>
</dbReference>
<dbReference type="Pfam" id="PF00916">
    <property type="entry name" value="Sulfate_transp"/>
    <property type="match status" value="2"/>
</dbReference>
<evidence type="ECO:0000313" key="9">
    <source>
        <dbReference type="Proteomes" id="UP000184139"/>
    </source>
</evidence>
<feature type="transmembrane region" description="Helical" evidence="6">
    <location>
        <begin position="178"/>
        <end position="197"/>
    </location>
</feature>
<keyword evidence="3 6" id="KW-1133">Transmembrane helix</keyword>
<feature type="transmembrane region" description="Helical" evidence="6">
    <location>
        <begin position="99"/>
        <end position="124"/>
    </location>
</feature>
<feature type="transmembrane region" description="Helical" evidence="6">
    <location>
        <begin position="48"/>
        <end position="66"/>
    </location>
</feature>
<dbReference type="OrthoDB" id="9769739at2"/>
<dbReference type="Pfam" id="PF01740">
    <property type="entry name" value="STAS"/>
    <property type="match status" value="1"/>
</dbReference>
<dbReference type="PANTHER" id="PTHR11814">
    <property type="entry name" value="SULFATE TRANSPORTER"/>
    <property type="match status" value="1"/>
</dbReference>
<reference evidence="8 9" key="1">
    <citation type="submission" date="2016-11" db="EMBL/GenBank/DDBJ databases">
        <authorList>
            <person name="Jaros S."/>
            <person name="Januszkiewicz K."/>
            <person name="Wedrychowicz H."/>
        </authorList>
    </citation>
    <scope>NUCLEOTIDE SEQUENCE [LARGE SCALE GENOMIC DNA]</scope>
    <source>
        <strain evidence="8 9">DSM 9705</strain>
    </source>
</reference>
<keyword evidence="4 6" id="KW-0472">Membrane</keyword>
<dbReference type="AlphaFoldDB" id="A0A1M5TJL1"/>
<evidence type="ECO:0000256" key="6">
    <source>
        <dbReference type="SAM" id="Phobius"/>
    </source>
</evidence>
<proteinExistence type="predicted"/>
<dbReference type="Gene3D" id="3.30.750.24">
    <property type="entry name" value="STAS domain"/>
    <property type="match status" value="1"/>
</dbReference>
<accession>A0A1M5TJL1</accession>
<dbReference type="CDD" id="cd07042">
    <property type="entry name" value="STAS_SulP_like_sulfate_transporter"/>
    <property type="match status" value="1"/>
</dbReference>
<comment type="subcellular location">
    <subcellularLocation>
        <location evidence="1">Membrane</location>
        <topology evidence="1">Multi-pass membrane protein</topology>
    </subcellularLocation>
</comment>
<feature type="transmembrane region" description="Helical" evidence="6">
    <location>
        <begin position="461"/>
        <end position="483"/>
    </location>
</feature>
<dbReference type="PROSITE" id="PS50801">
    <property type="entry name" value="STAS"/>
    <property type="match status" value="1"/>
</dbReference>